<dbReference type="InterPro" id="IPR017896">
    <property type="entry name" value="4Fe4S_Fe-S-bd"/>
</dbReference>
<sequence length="120" mass="12668">MPPREQVIHIHPEAPPKPAEGQPCNGCGVCCLAEPCPVGVLVSRRRTGACAALKWSEAGGRYVCGLMGEADVTAAAPRPFWPRRLWRHWVRRVIASGIGCDAGLEVGGPAAARGEGNKSC</sequence>
<dbReference type="EMBL" id="CP029210">
    <property type="protein sequence ID" value="AWI54409.1"/>
    <property type="molecule type" value="Genomic_DNA"/>
</dbReference>
<evidence type="ECO:0000259" key="1">
    <source>
        <dbReference type="PROSITE" id="PS51379"/>
    </source>
</evidence>
<keyword evidence="3" id="KW-1185">Reference proteome</keyword>
<dbReference type="Proteomes" id="UP000244892">
    <property type="component" value="Chromosome"/>
</dbReference>
<evidence type="ECO:0000313" key="2">
    <source>
        <dbReference type="EMBL" id="AWI54409.1"/>
    </source>
</evidence>
<accession>A0A2U8FTN6</accession>
<gene>
    <name evidence="2" type="ORF">DEH84_13990</name>
</gene>
<dbReference type="PROSITE" id="PS51379">
    <property type="entry name" value="4FE4S_FER_2"/>
    <property type="match status" value="1"/>
</dbReference>
<evidence type="ECO:0000313" key="3">
    <source>
        <dbReference type="Proteomes" id="UP000244892"/>
    </source>
</evidence>
<feature type="domain" description="4Fe-4S ferredoxin-type" evidence="1">
    <location>
        <begin position="14"/>
        <end position="46"/>
    </location>
</feature>
<proteinExistence type="predicted"/>
<dbReference type="RefSeq" id="WP_109037405.1">
    <property type="nucleotide sequence ID" value="NZ_CP029210.1"/>
</dbReference>
<reference evidence="2 3" key="1">
    <citation type="submission" date="2018-05" db="EMBL/GenBank/DDBJ databases">
        <title>complete genome sequence of Aquabacterium olei NBRC 110486.</title>
        <authorList>
            <person name="Tang B."/>
            <person name="Chang J."/>
            <person name="Zhang L."/>
            <person name="Yang H."/>
        </authorList>
    </citation>
    <scope>NUCLEOTIDE SEQUENCE [LARGE SCALE GENOMIC DNA]</scope>
    <source>
        <strain evidence="2 3">NBRC 110486</strain>
    </source>
</reference>
<dbReference type="KEGG" id="aon:DEH84_13990"/>
<dbReference type="AlphaFoldDB" id="A0A2U8FTN6"/>
<organism evidence="2 3">
    <name type="scientific">Aquabacterium olei</name>
    <dbReference type="NCBI Taxonomy" id="1296669"/>
    <lineage>
        <taxon>Bacteria</taxon>
        <taxon>Pseudomonadati</taxon>
        <taxon>Pseudomonadota</taxon>
        <taxon>Betaproteobacteria</taxon>
        <taxon>Burkholderiales</taxon>
        <taxon>Aquabacterium</taxon>
    </lineage>
</organism>
<dbReference type="OrthoDB" id="8536890at2"/>
<protein>
    <recommendedName>
        <fullName evidence="1">4Fe-4S ferredoxin-type domain-containing protein</fullName>
    </recommendedName>
</protein>
<name>A0A2U8FTN6_9BURK</name>